<sequence>MFESFRNFHLLYQSHYHCYIDRYNGTINGKLIQEDMDQEQSVANDINKILRGIASMSNTLEDLSSRVQHMEEELQKIQKNQPEFPLISDEEPQEETFVPPPFPENIEDLDVFCEWVANVENFFQENMISEYKQVPLIVGTLPSEEGGVLSWWKQIYDLDYRIDKYYLIKWKEMKKMLMVRYLSPDCLETNKDPPLKNID</sequence>
<organism evidence="2 3">
    <name type="scientific">Lactuca virosa</name>
    <dbReference type="NCBI Taxonomy" id="75947"/>
    <lineage>
        <taxon>Eukaryota</taxon>
        <taxon>Viridiplantae</taxon>
        <taxon>Streptophyta</taxon>
        <taxon>Embryophyta</taxon>
        <taxon>Tracheophyta</taxon>
        <taxon>Spermatophyta</taxon>
        <taxon>Magnoliopsida</taxon>
        <taxon>eudicotyledons</taxon>
        <taxon>Gunneridae</taxon>
        <taxon>Pentapetalae</taxon>
        <taxon>asterids</taxon>
        <taxon>campanulids</taxon>
        <taxon>Asterales</taxon>
        <taxon>Asteraceae</taxon>
        <taxon>Cichorioideae</taxon>
        <taxon>Cichorieae</taxon>
        <taxon>Lactucinae</taxon>
        <taxon>Lactuca</taxon>
    </lineage>
</organism>
<evidence type="ECO:0008006" key="4">
    <source>
        <dbReference type="Google" id="ProtNLM"/>
    </source>
</evidence>
<comment type="caution">
    <text evidence="2">The sequence shown here is derived from an EMBL/GenBank/DDBJ whole genome shotgun (WGS) entry which is preliminary data.</text>
</comment>
<gene>
    <name evidence="2" type="ORF">LVIROSA_LOCUS26576</name>
</gene>
<evidence type="ECO:0000313" key="2">
    <source>
        <dbReference type="EMBL" id="CAH1440440.1"/>
    </source>
</evidence>
<dbReference type="AlphaFoldDB" id="A0AAU9NRA8"/>
<dbReference type="EMBL" id="CAKMRJ010005412">
    <property type="protein sequence ID" value="CAH1440440.1"/>
    <property type="molecule type" value="Genomic_DNA"/>
</dbReference>
<keyword evidence="1" id="KW-0175">Coiled coil</keyword>
<protein>
    <recommendedName>
        <fullName evidence="4">Retrotransposon gag domain-containing protein</fullName>
    </recommendedName>
</protein>
<evidence type="ECO:0000256" key="1">
    <source>
        <dbReference type="SAM" id="Coils"/>
    </source>
</evidence>
<name>A0AAU9NRA8_9ASTR</name>
<feature type="coiled-coil region" evidence="1">
    <location>
        <begin position="53"/>
        <end position="80"/>
    </location>
</feature>
<keyword evidence="3" id="KW-1185">Reference proteome</keyword>
<accession>A0AAU9NRA8</accession>
<reference evidence="2 3" key="1">
    <citation type="submission" date="2022-01" db="EMBL/GenBank/DDBJ databases">
        <authorList>
            <person name="Xiong W."/>
            <person name="Schranz E."/>
        </authorList>
    </citation>
    <scope>NUCLEOTIDE SEQUENCE [LARGE SCALE GENOMIC DNA]</scope>
</reference>
<evidence type="ECO:0000313" key="3">
    <source>
        <dbReference type="Proteomes" id="UP001157418"/>
    </source>
</evidence>
<dbReference type="Proteomes" id="UP001157418">
    <property type="component" value="Unassembled WGS sequence"/>
</dbReference>
<proteinExistence type="predicted"/>